<keyword evidence="3" id="KW-0812">Transmembrane</keyword>
<keyword evidence="9" id="KW-0325">Glycoprotein</keyword>
<keyword evidence="7" id="KW-0472">Membrane</keyword>
<evidence type="ECO:0000256" key="7">
    <source>
        <dbReference type="ARBA" id="ARBA00023136"/>
    </source>
</evidence>
<keyword evidence="12" id="KW-1185">Reference proteome</keyword>
<evidence type="ECO:0000256" key="8">
    <source>
        <dbReference type="ARBA" id="ARBA00023157"/>
    </source>
</evidence>
<evidence type="ECO:0000256" key="9">
    <source>
        <dbReference type="ARBA" id="ARBA00023180"/>
    </source>
</evidence>
<keyword evidence="8" id="KW-1015">Disulfide bond</keyword>
<evidence type="ECO:0000256" key="5">
    <source>
        <dbReference type="ARBA" id="ARBA00022968"/>
    </source>
</evidence>
<keyword evidence="4" id="KW-0430">Lectin</keyword>
<dbReference type="PROSITE" id="PS50041">
    <property type="entry name" value="C_TYPE_LECTIN_2"/>
    <property type="match status" value="1"/>
</dbReference>
<evidence type="ECO:0000256" key="6">
    <source>
        <dbReference type="ARBA" id="ARBA00022989"/>
    </source>
</evidence>
<dbReference type="CDD" id="cd03593">
    <property type="entry name" value="CLECT_NK_receptors_like"/>
    <property type="match status" value="1"/>
</dbReference>
<reference evidence="11" key="1">
    <citation type="submission" date="2025-08" db="UniProtKB">
        <authorList>
            <consortium name="Ensembl"/>
        </authorList>
    </citation>
    <scope>IDENTIFICATION</scope>
</reference>
<reference evidence="11" key="2">
    <citation type="submission" date="2025-09" db="UniProtKB">
        <authorList>
            <consortium name="Ensembl"/>
        </authorList>
    </citation>
    <scope>IDENTIFICATION</scope>
</reference>
<keyword evidence="2" id="KW-1003">Cell membrane</keyword>
<dbReference type="FunFam" id="3.10.100.10:FF:000062">
    <property type="entry name" value="C-type lectin domain family 2 member D"/>
    <property type="match status" value="1"/>
</dbReference>
<evidence type="ECO:0000256" key="3">
    <source>
        <dbReference type="ARBA" id="ARBA00022692"/>
    </source>
</evidence>
<dbReference type="SUPFAM" id="SSF56436">
    <property type="entry name" value="C-type lectin-like"/>
    <property type="match status" value="1"/>
</dbReference>
<dbReference type="AlphaFoldDB" id="A0A8C5L5T1"/>
<keyword evidence="6" id="KW-1133">Transmembrane helix</keyword>
<organism evidence="11 12">
    <name type="scientific">Jaculus jaculus</name>
    <name type="common">Lesser Egyptian jerboa</name>
    <dbReference type="NCBI Taxonomy" id="51337"/>
    <lineage>
        <taxon>Eukaryota</taxon>
        <taxon>Metazoa</taxon>
        <taxon>Chordata</taxon>
        <taxon>Craniata</taxon>
        <taxon>Vertebrata</taxon>
        <taxon>Euteleostomi</taxon>
        <taxon>Mammalia</taxon>
        <taxon>Eutheria</taxon>
        <taxon>Euarchontoglires</taxon>
        <taxon>Glires</taxon>
        <taxon>Rodentia</taxon>
        <taxon>Myomorpha</taxon>
        <taxon>Dipodoidea</taxon>
        <taxon>Dipodidae</taxon>
        <taxon>Dipodinae</taxon>
        <taxon>Jaculus</taxon>
    </lineage>
</organism>
<dbReference type="PANTHER" id="PTHR45710:SF35">
    <property type="entry name" value="C-TYPE LECTIN DOMAIN FAMILY 2 MEMBER D"/>
    <property type="match status" value="1"/>
</dbReference>
<proteinExistence type="predicted"/>
<dbReference type="Pfam" id="PF00059">
    <property type="entry name" value="Lectin_C"/>
    <property type="match status" value="1"/>
</dbReference>
<dbReference type="InterPro" id="IPR016186">
    <property type="entry name" value="C-type_lectin-like/link_sf"/>
</dbReference>
<protein>
    <recommendedName>
        <fullName evidence="10">C-type lectin domain-containing protein</fullName>
    </recommendedName>
</protein>
<evidence type="ECO:0000256" key="2">
    <source>
        <dbReference type="ARBA" id="ARBA00022475"/>
    </source>
</evidence>
<dbReference type="InterPro" id="IPR016187">
    <property type="entry name" value="CTDL_fold"/>
</dbReference>
<dbReference type="PANTHER" id="PTHR45710">
    <property type="entry name" value="C-TYPE LECTIN DOMAIN-CONTAINING PROTEIN 180"/>
    <property type="match status" value="1"/>
</dbReference>
<dbReference type="GO" id="GO:0030246">
    <property type="term" value="F:carbohydrate binding"/>
    <property type="evidence" value="ECO:0007669"/>
    <property type="project" value="UniProtKB-KW"/>
</dbReference>
<dbReference type="Proteomes" id="UP000694385">
    <property type="component" value="Unassembled WGS sequence"/>
</dbReference>
<accession>A0A8C5L5T1</accession>
<dbReference type="InterPro" id="IPR033992">
    <property type="entry name" value="NKR-like_CTLD"/>
</dbReference>
<evidence type="ECO:0000259" key="10">
    <source>
        <dbReference type="PROSITE" id="PS50041"/>
    </source>
</evidence>
<comment type="subcellular location">
    <subcellularLocation>
        <location evidence="1">Cell membrane</location>
        <topology evidence="1">Single-pass type II membrane protein</topology>
    </subcellularLocation>
</comment>
<dbReference type="OMA" id="WIGFESK"/>
<sequence>AKREPGIEKTLYATCPKDWIGFGSKCFYFSEDTRNWTFSQTSCLSLEAQLAQFDSLEELKFLRRYKGTSDHWIGLHRESSQHAWRWTDNTQYTNVTFIRGAGECAYLNDNGISSARVYTDRKWICSKSNSFPLQGPRVLNPF</sequence>
<dbReference type="Ensembl" id="ENSJJAT00000026617.1">
    <property type="protein sequence ID" value="ENSJJAP00000020076.1"/>
    <property type="gene ID" value="ENSJJAG00000020857.1"/>
</dbReference>
<dbReference type="InterPro" id="IPR001304">
    <property type="entry name" value="C-type_lectin-like"/>
</dbReference>
<keyword evidence="5" id="KW-0735">Signal-anchor</keyword>
<dbReference type="InterPro" id="IPR050828">
    <property type="entry name" value="C-type_lectin/matrix_domain"/>
</dbReference>
<dbReference type="GeneTree" id="ENSGT00940000163004"/>
<dbReference type="GO" id="GO:0009897">
    <property type="term" value="C:external side of plasma membrane"/>
    <property type="evidence" value="ECO:0007669"/>
    <property type="project" value="TreeGrafter"/>
</dbReference>
<name>A0A8C5L5T1_JACJA</name>
<evidence type="ECO:0000313" key="11">
    <source>
        <dbReference type="Ensembl" id="ENSJJAP00000020076.1"/>
    </source>
</evidence>
<dbReference type="SMART" id="SM00034">
    <property type="entry name" value="CLECT"/>
    <property type="match status" value="1"/>
</dbReference>
<dbReference type="GO" id="GO:0046703">
    <property type="term" value="F:natural killer cell lectin-like receptor binding"/>
    <property type="evidence" value="ECO:0007669"/>
    <property type="project" value="UniProtKB-ARBA"/>
</dbReference>
<evidence type="ECO:0000256" key="1">
    <source>
        <dbReference type="ARBA" id="ARBA00004401"/>
    </source>
</evidence>
<dbReference type="Gene3D" id="3.10.100.10">
    <property type="entry name" value="Mannose-Binding Protein A, subunit A"/>
    <property type="match status" value="1"/>
</dbReference>
<feature type="domain" description="C-type lectin" evidence="10">
    <location>
        <begin position="22"/>
        <end position="126"/>
    </location>
</feature>
<evidence type="ECO:0000313" key="12">
    <source>
        <dbReference type="Proteomes" id="UP000694385"/>
    </source>
</evidence>
<evidence type="ECO:0000256" key="4">
    <source>
        <dbReference type="ARBA" id="ARBA00022734"/>
    </source>
</evidence>